<dbReference type="Proteomes" id="UP001234989">
    <property type="component" value="Chromosome 3"/>
</dbReference>
<dbReference type="InterPro" id="IPR041577">
    <property type="entry name" value="RT_RNaseH_2"/>
</dbReference>
<dbReference type="Gene3D" id="3.30.70.270">
    <property type="match status" value="1"/>
</dbReference>
<protein>
    <recommendedName>
        <fullName evidence="2">Reverse transcriptase/retrotransposon-derived protein RNase H-like domain-containing protein</fullName>
    </recommendedName>
</protein>
<dbReference type="PANTHER" id="PTHR37984">
    <property type="entry name" value="PROTEIN CBG26694"/>
    <property type="match status" value="1"/>
</dbReference>
<dbReference type="SUPFAM" id="SSF53098">
    <property type="entry name" value="Ribonuclease H-like"/>
    <property type="match status" value="1"/>
</dbReference>
<dbReference type="FunFam" id="3.30.70.270:FF:000020">
    <property type="entry name" value="Transposon Tf2-6 polyprotein-like Protein"/>
    <property type="match status" value="1"/>
</dbReference>
<evidence type="ECO:0000256" key="1">
    <source>
        <dbReference type="ARBA" id="ARBA00023268"/>
    </source>
</evidence>
<dbReference type="GO" id="GO:0003676">
    <property type="term" value="F:nucleic acid binding"/>
    <property type="evidence" value="ECO:0007669"/>
    <property type="project" value="InterPro"/>
</dbReference>
<dbReference type="InterPro" id="IPR043502">
    <property type="entry name" value="DNA/RNA_pol_sf"/>
</dbReference>
<accession>A0AAF0QA63</accession>
<sequence>PTSPTDIRSFLSLAGYYRRFVEGFSSIVSPLKKLTQKKVKFWWSDDCEKSFAELKTRLTTIPILTLPEGLDCYVINCDASSVSLGCVDAVSKANVVEDDLSRLSMGSVAHIEEERKELARDVHRLARLGVRCMSISDGGVIVQNGAKSSLVAEVKEKQDSDPILFQLKCVVHQQRVAVFFQGGDSVLRYQGRLCVPKMVFWLNGMERDIANFVAKCPNFQQVMVEHQKQLGMTQEFNIPTWKCEVINKDFITGLPRTRRQHDSIWVVVDRVTKSACFLAIKTTNSVEDNAKIYINEIVRLHGVPLSIIQIEVLNLPLISGSHFRKVLVLKSTLAKHFIHRRKVRQSVPFIS</sequence>
<dbReference type="AlphaFoldDB" id="A0AAF0QA63"/>
<name>A0AAF0QA63_SOLVR</name>
<feature type="non-terminal residue" evidence="3">
    <location>
        <position position="1"/>
    </location>
</feature>
<dbReference type="PANTHER" id="PTHR37984:SF5">
    <property type="entry name" value="PROTEIN NYNRIN-LIKE"/>
    <property type="match status" value="1"/>
</dbReference>
<dbReference type="InterPro" id="IPR036397">
    <property type="entry name" value="RNaseH_sf"/>
</dbReference>
<dbReference type="GO" id="GO:0003824">
    <property type="term" value="F:catalytic activity"/>
    <property type="evidence" value="ECO:0007669"/>
    <property type="project" value="UniProtKB-KW"/>
</dbReference>
<evidence type="ECO:0000313" key="3">
    <source>
        <dbReference type="EMBL" id="WMV18455.1"/>
    </source>
</evidence>
<dbReference type="SUPFAM" id="SSF56672">
    <property type="entry name" value="DNA/RNA polymerases"/>
    <property type="match status" value="1"/>
</dbReference>
<keyword evidence="1" id="KW-0511">Multifunctional enzyme</keyword>
<dbReference type="Pfam" id="PF17919">
    <property type="entry name" value="RT_RNaseH_2"/>
    <property type="match status" value="1"/>
</dbReference>
<gene>
    <name evidence="3" type="ORF">MTR67_011840</name>
</gene>
<reference evidence="3" key="1">
    <citation type="submission" date="2023-08" db="EMBL/GenBank/DDBJ databases">
        <title>A de novo genome assembly of Solanum verrucosum Schlechtendal, a Mexican diploid species geographically isolated from the other diploid A-genome species in potato relatives.</title>
        <authorList>
            <person name="Hosaka K."/>
        </authorList>
    </citation>
    <scope>NUCLEOTIDE SEQUENCE</scope>
    <source>
        <tissue evidence="3">Young leaves</tissue>
    </source>
</reference>
<organism evidence="3 4">
    <name type="scientific">Solanum verrucosum</name>
    <dbReference type="NCBI Taxonomy" id="315347"/>
    <lineage>
        <taxon>Eukaryota</taxon>
        <taxon>Viridiplantae</taxon>
        <taxon>Streptophyta</taxon>
        <taxon>Embryophyta</taxon>
        <taxon>Tracheophyta</taxon>
        <taxon>Spermatophyta</taxon>
        <taxon>Magnoliopsida</taxon>
        <taxon>eudicotyledons</taxon>
        <taxon>Gunneridae</taxon>
        <taxon>Pentapetalae</taxon>
        <taxon>asterids</taxon>
        <taxon>lamiids</taxon>
        <taxon>Solanales</taxon>
        <taxon>Solanaceae</taxon>
        <taxon>Solanoideae</taxon>
        <taxon>Solaneae</taxon>
        <taxon>Solanum</taxon>
    </lineage>
</organism>
<keyword evidence="4" id="KW-1185">Reference proteome</keyword>
<feature type="domain" description="Reverse transcriptase/retrotransposon-derived protein RNase H-like" evidence="2">
    <location>
        <begin position="43"/>
        <end position="87"/>
    </location>
</feature>
<evidence type="ECO:0000313" key="4">
    <source>
        <dbReference type="Proteomes" id="UP001234989"/>
    </source>
</evidence>
<dbReference type="Gene3D" id="3.30.420.10">
    <property type="entry name" value="Ribonuclease H-like superfamily/Ribonuclease H"/>
    <property type="match status" value="1"/>
</dbReference>
<dbReference type="InterPro" id="IPR012337">
    <property type="entry name" value="RNaseH-like_sf"/>
</dbReference>
<dbReference type="EMBL" id="CP133614">
    <property type="protein sequence ID" value="WMV18455.1"/>
    <property type="molecule type" value="Genomic_DNA"/>
</dbReference>
<evidence type="ECO:0000259" key="2">
    <source>
        <dbReference type="Pfam" id="PF17919"/>
    </source>
</evidence>
<dbReference type="InterPro" id="IPR043128">
    <property type="entry name" value="Rev_trsase/Diguanyl_cyclase"/>
</dbReference>
<dbReference type="InterPro" id="IPR050951">
    <property type="entry name" value="Retrovirus_Pol_polyprotein"/>
</dbReference>
<proteinExistence type="predicted"/>